<comment type="caution">
    <text evidence="2">The sequence shown here is derived from an EMBL/GenBank/DDBJ whole genome shotgun (WGS) entry which is preliminary data.</text>
</comment>
<gene>
    <name evidence="2" type="ORF">NW762_000703</name>
</gene>
<reference evidence="2" key="1">
    <citation type="submission" date="2022-09" db="EMBL/GenBank/DDBJ databases">
        <title>Fusarium specimens isolated from Avocado Roots.</title>
        <authorList>
            <person name="Stajich J."/>
            <person name="Roper C."/>
            <person name="Heimlech-Rivalta G."/>
        </authorList>
    </citation>
    <scope>NUCLEOTIDE SEQUENCE</scope>
    <source>
        <strain evidence="2">CF00136</strain>
    </source>
</reference>
<dbReference type="Proteomes" id="UP001152049">
    <property type="component" value="Unassembled WGS sequence"/>
</dbReference>
<evidence type="ECO:0000313" key="2">
    <source>
        <dbReference type="EMBL" id="KAJ4271993.1"/>
    </source>
</evidence>
<dbReference type="EMBL" id="JAOQAZ010000001">
    <property type="protein sequence ID" value="KAJ4271993.1"/>
    <property type="molecule type" value="Genomic_DNA"/>
</dbReference>
<evidence type="ECO:0000313" key="3">
    <source>
        <dbReference type="Proteomes" id="UP001152049"/>
    </source>
</evidence>
<protein>
    <submittedName>
        <fullName evidence="2">Uncharacterized protein</fullName>
    </submittedName>
</protein>
<name>A0A9W8SHZ0_9HYPO</name>
<accession>A0A9W8SHZ0</accession>
<keyword evidence="3" id="KW-1185">Reference proteome</keyword>
<proteinExistence type="predicted"/>
<evidence type="ECO:0000256" key="1">
    <source>
        <dbReference type="SAM" id="MobiDB-lite"/>
    </source>
</evidence>
<organism evidence="2 3">
    <name type="scientific">Fusarium torreyae</name>
    <dbReference type="NCBI Taxonomy" id="1237075"/>
    <lineage>
        <taxon>Eukaryota</taxon>
        <taxon>Fungi</taxon>
        <taxon>Dikarya</taxon>
        <taxon>Ascomycota</taxon>
        <taxon>Pezizomycotina</taxon>
        <taxon>Sordariomycetes</taxon>
        <taxon>Hypocreomycetidae</taxon>
        <taxon>Hypocreales</taxon>
        <taxon>Nectriaceae</taxon>
        <taxon>Fusarium</taxon>
    </lineage>
</organism>
<feature type="region of interest" description="Disordered" evidence="1">
    <location>
        <begin position="28"/>
        <end position="113"/>
    </location>
</feature>
<sequence length="113" mass="12652">MDTAAKKAQEAFESLFCPSSCTTIEDFKRDSDTIRSRPPKASRPYPLGKNLPPFKPKHTSAAKQTGSPPSPNKFKRKKGEEEDADDDDNSSGRPKKRVMTRRKNEPAYLQLGL</sequence>
<dbReference type="AlphaFoldDB" id="A0A9W8SHZ0"/>